<evidence type="ECO:0000313" key="1">
    <source>
        <dbReference type="EMBL" id="KAK3681974.1"/>
    </source>
</evidence>
<dbReference type="Proteomes" id="UP001281147">
    <property type="component" value="Unassembled WGS sequence"/>
</dbReference>
<accession>A0ACC3MCC0</accession>
<sequence length="475" mass="53148">MADKEDQPTANTPSAGPSAEAKSKRPATPTASSPYEQLSPNEEANAQARLNKKERDSEAAEADYHQRLVEKDQKIEELEALTAKWKKYGTNAMKEVTTLRAEKESAGNSWNKSDQDTKKLQKELDRQKELSKYDYEKAAKYEQEIEDMRKELVENRKVKVKAENATKGLRNELDQANKELKLLDTKLYHLTQTKDLLQEQRDVTVDDVESANREFEEIFKDLPGLDLPAYMEHLRKEFAANNLRRQTSNTSLQTEEQSQRGGNRNVSGQSLQDQLDEAGYRSSTDGGEEDHDHDDDTLRKELLGLVPDKSEDDESSTQASSANVAVAQEVLSISGPITIAEIVPSPATTIAEIVSSPSTQTLTISGPNTIAETVPSPTITVAETVLLPTTTLPQPTLAEIWQMLPNWVKLVFFMMLTTYVYMFSGLVQERHMWLAANDLTRQNVVRLGAAQESTLLTPLFSRLDSWIGVDYALLG</sequence>
<reference evidence="1" key="1">
    <citation type="submission" date="2023-07" db="EMBL/GenBank/DDBJ databases">
        <title>Black Yeasts Isolated from many extreme environments.</title>
        <authorList>
            <person name="Coleine C."/>
            <person name="Stajich J.E."/>
            <person name="Selbmann L."/>
        </authorList>
    </citation>
    <scope>NUCLEOTIDE SEQUENCE</scope>
    <source>
        <strain evidence="1">CCFEE 5714</strain>
    </source>
</reference>
<name>A0ACC3MCC0_9PEZI</name>
<comment type="caution">
    <text evidence="1">The sequence shown here is derived from an EMBL/GenBank/DDBJ whole genome shotgun (WGS) entry which is preliminary data.</text>
</comment>
<keyword evidence="2" id="KW-1185">Reference proteome</keyword>
<proteinExistence type="predicted"/>
<evidence type="ECO:0000313" key="2">
    <source>
        <dbReference type="Proteomes" id="UP001281147"/>
    </source>
</evidence>
<gene>
    <name evidence="1" type="ORF">LTR37_020707</name>
</gene>
<organism evidence="1 2">
    <name type="scientific">Vermiconidia calcicola</name>
    <dbReference type="NCBI Taxonomy" id="1690605"/>
    <lineage>
        <taxon>Eukaryota</taxon>
        <taxon>Fungi</taxon>
        <taxon>Dikarya</taxon>
        <taxon>Ascomycota</taxon>
        <taxon>Pezizomycotina</taxon>
        <taxon>Dothideomycetes</taxon>
        <taxon>Dothideomycetidae</taxon>
        <taxon>Mycosphaerellales</taxon>
        <taxon>Extremaceae</taxon>
        <taxon>Vermiconidia</taxon>
    </lineage>
</organism>
<protein>
    <submittedName>
        <fullName evidence="1">Uncharacterized protein</fullName>
    </submittedName>
</protein>
<dbReference type="EMBL" id="JAUTXU010000383">
    <property type="protein sequence ID" value="KAK3681974.1"/>
    <property type="molecule type" value="Genomic_DNA"/>
</dbReference>